<comment type="caution">
    <text evidence="5">The sequence shown here is derived from an EMBL/GenBank/DDBJ whole genome shotgun (WGS) entry which is preliminary data.</text>
</comment>
<protein>
    <submittedName>
        <fullName evidence="5">Extracellular solute-binding protein</fullName>
    </submittedName>
</protein>
<dbReference type="PANTHER" id="PTHR30061:SF50">
    <property type="entry name" value="MALTOSE_MALTODEXTRIN-BINDING PERIPLASMIC PROTEIN"/>
    <property type="match status" value="1"/>
</dbReference>
<gene>
    <name evidence="5" type="ORF">GCM10009554_22650</name>
</gene>
<proteinExistence type="inferred from homology"/>
<evidence type="ECO:0000256" key="4">
    <source>
        <dbReference type="SAM" id="SignalP"/>
    </source>
</evidence>
<comment type="similarity">
    <text evidence="1">Belongs to the bacterial solute-binding protein 1 family.</text>
</comment>
<accession>A0ABP4AJ48</accession>
<dbReference type="PANTHER" id="PTHR30061">
    <property type="entry name" value="MALTOSE-BINDING PERIPLASMIC PROTEIN"/>
    <property type="match status" value="1"/>
</dbReference>
<name>A0ABP4AJ48_9ACTN</name>
<feature type="signal peptide" evidence="4">
    <location>
        <begin position="1"/>
        <end position="20"/>
    </location>
</feature>
<dbReference type="PROSITE" id="PS51257">
    <property type="entry name" value="PROKAR_LIPOPROTEIN"/>
    <property type="match status" value="1"/>
</dbReference>
<dbReference type="Pfam" id="PF01547">
    <property type="entry name" value="SBP_bac_1"/>
    <property type="match status" value="1"/>
</dbReference>
<dbReference type="SUPFAM" id="SSF53850">
    <property type="entry name" value="Periplasmic binding protein-like II"/>
    <property type="match status" value="1"/>
</dbReference>
<evidence type="ECO:0000256" key="2">
    <source>
        <dbReference type="ARBA" id="ARBA00022448"/>
    </source>
</evidence>
<dbReference type="RefSeq" id="WP_343967763.1">
    <property type="nucleotide sequence ID" value="NZ_BAAAHK010000005.1"/>
</dbReference>
<dbReference type="Proteomes" id="UP001500542">
    <property type="component" value="Unassembled WGS sequence"/>
</dbReference>
<organism evidence="5 6">
    <name type="scientific">Kribbella koreensis</name>
    <dbReference type="NCBI Taxonomy" id="57909"/>
    <lineage>
        <taxon>Bacteria</taxon>
        <taxon>Bacillati</taxon>
        <taxon>Actinomycetota</taxon>
        <taxon>Actinomycetes</taxon>
        <taxon>Propionibacteriales</taxon>
        <taxon>Kribbellaceae</taxon>
        <taxon>Kribbella</taxon>
    </lineage>
</organism>
<dbReference type="Gene3D" id="3.40.190.10">
    <property type="entry name" value="Periplasmic binding protein-like II"/>
    <property type="match status" value="2"/>
</dbReference>
<evidence type="ECO:0000256" key="1">
    <source>
        <dbReference type="ARBA" id="ARBA00008520"/>
    </source>
</evidence>
<evidence type="ECO:0000313" key="6">
    <source>
        <dbReference type="Proteomes" id="UP001500542"/>
    </source>
</evidence>
<dbReference type="EMBL" id="BAAAHK010000005">
    <property type="protein sequence ID" value="GAA0935708.1"/>
    <property type="molecule type" value="Genomic_DNA"/>
</dbReference>
<dbReference type="InterPro" id="IPR006059">
    <property type="entry name" value="SBP"/>
</dbReference>
<keyword evidence="3 4" id="KW-0732">Signal</keyword>
<keyword evidence="6" id="KW-1185">Reference proteome</keyword>
<keyword evidence="2" id="KW-0813">Transport</keyword>
<feature type="chain" id="PRO_5045902370" evidence="4">
    <location>
        <begin position="21"/>
        <end position="422"/>
    </location>
</feature>
<evidence type="ECO:0000256" key="3">
    <source>
        <dbReference type="ARBA" id="ARBA00022729"/>
    </source>
</evidence>
<reference evidence="6" key="1">
    <citation type="journal article" date="2019" name="Int. J. Syst. Evol. Microbiol.">
        <title>The Global Catalogue of Microorganisms (GCM) 10K type strain sequencing project: providing services to taxonomists for standard genome sequencing and annotation.</title>
        <authorList>
            <consortium name="The Broad Institute Genomics Platform"/>
            <consortium name="The Broad Institute Genome Sequencing Center for Infectious Disease"/>
            <person name="Wu L."/>
            <person name="Ma J."/>
        </authorList>
    </citation>
    <scope>NUCLEOTIDE SEQUENCE [LARGE SCALE GENOMIC DNA]</scope>
    <source>
        <strain evidence="6">JCM 10977</strain>
    </source>
</reference>
<sequence>MKFRSLAVAAVAALSLTALAACGSSDDKQDTAADSGPKTIDVWLMKGSVSDDFLKRFEAGFAADHPDIKANVQIQEWNGIGPKIIGALASKDAPDVIEVGNTQVAQYSASGGVKDLTDKKADLKGDDWIEGLAGPGLYEGKQFGIPYYAANRVVLYRKDLFQAAGITTPPKTREEWLADTAKVNTGGNQGIYLPGQNFYVLSGFIWDEGGDLAVKEGDQWKGALETPEALKGMDFYKQIQALGKGPKDSDEAKPTQTDVFAQGKVAQMIAVPGAAELIAQANPALKDKIGFFPIPGKTADKPGAVFTGGSDLIIPEAAAEQDAAYTFIKELAGEKWQTDLAKTMKYVPNRTSLASAVGSDEGVAAMAAGAANGKATPNSPNWAAVEAKNPIKEYQTKVLTGGDPAAAAKAADEIITQALNAK</sequence>
<evidence type="ECO:0000313" key="5">
    <source>
        <dbReference type="EMBL" id="GAA0935708.1"/>
    </source>
</evidence>